<evidence type="ECO:0000256" key="1">
    <source>
        <dbReference type="SAM" id="MobiDB-lite"/>
    </source>
</evidence>
<dbReference type="EMBL" id="CP036299">
    <property type="protein sequence ID" value="QDV30137.1"/>
    <property type="molecule type" value="Genomic_DNA"/>
</dbReference>
<dbReference type="GO" id="GO:0003747">
    <property type="term" value="F:translation release factor activity"/>
    <property type="evidence" value="ECO:0007669"/>
    <property type="project" value="InterPro"/>
</dbReference>
<proteinExistence type="predicted"/>
<dbReference type="GO" id="GO:0043022">
    <property type="term" value="F:ribosome binding"/>
    <property type="evidence" value="ECO:0007669"/>
    <property type="project" value="TreeGrafter"/>
</dbReference>
<dbReference type="OrthoDB" id="9815709at2"/>
<dbReference type="Proteomes" id="UP000315349">
    <property type="component" value="Chromosome"/>
</dbReference>
<name>A0A518GNH3_9PLAN</name>
<organism evidence="3 4">
    <name type="scientific">Planctopirus ephydatiae</name>
    <dbReference type="NCBI Taxonomy" id="2528019"/>
    <lineage>
        <taxon>Bacteria</taxon>
        <taxon>Pseudomonadati</taxon>
        <taxon>Planctomycetota</taxon>
        <taxon>Planctomycetia</taxon>
        <taxon>Planctomycetales</taxon>
        <taxon>Planctomycetaceae</taxon>
        <taxon>Planctopirus</taxon>
    </lineage>
</organism>
<sequence length="154" mass="17798">MDHPLSREQGEQDAGDVLRVTNRLLIPRSEFRWTYSRSSGPGGQNVNKVNSKATLHWPAMVSKSLPVELRLRLRHEFGNRLNNEGELVIASDEHRDQKQNILACEQRLVQILRTISIPQKVRRPTKPSKASNARRLQEKKHRANIRNSRRIDPT</sequence>
<feature type="domain" description="Prokaryotic-type class I peptide chain release factors" evidence="2">
    <location>
        <begin position="24"/>
        <end position="147"/>
    </location>
</feature>
<dbReference type="KEGG" id="peh:Spb1_20650"/>
<dbReference type="EC" id="3.1.1.29" evidence="3"/>
<dbReference type="GO" id="GO:0072344">
    <property type="term" value="P:rescue of stalled ribosome"/>
    <property type="evidence" value="ECO:0007669"/>
    <property type="project" value="TreeGrafter"/>
</dbReference>
<keyword evidence="4" id="KW-1185">Reference proteome</keyword>
<keyword evidence="3" id="KW-0378">Hydrolase</keyword>
<dbReference type="Pfam" id="PF00472">
    <property type="entry name" value="RF-1"/>
    <property type="match status" value="1"/>
</dbReference>
<dbReference type="PANTHER" id="PTHR47814:SF1">
    <property type="entry name" value="PEPTIDYL-TRNA HYDROLASE ARFB"/>
    <property type="match status" value="1"/>
</dbReference>
<evidence type="ECO:0000313" key="4">
    <source>
        <dbReference type="Proteomes" id="UP000315349"/>
    </source>
</evidence>
<dbReference type="AlphaFoldDB" id="A0A518GNH3"/>
<dbReference type="InterPro" id="IPR000352">
    <property type="entry name" value="Pep_chain_release_fac_I"/>
</dbReference>
<dbReference type="NCBIfam" id="NF006718">
    <property type="entry name" value="PRK09256.1"/>
    <property type="match status" value="1"/>
</dbReference>
<reference evidence="3 4" key="1">
    <citation type="submission" date="2019-02" db="EMBL/GenBank/DDBJ databases">
        <title>Deep-cultivation of Planctomycetes and their phenomic and genomic characterization uncovers novel biology.</title>
        <authorList>
            <person name="Wiegand S."/>
            <person name="Jogler M."/>
            <person name="Boedeker C."/>
            <person name="Pinto D."/>
            <person name="Vollmers J."/>
            <person name="Rivas-Marin E."/>
            <person name="Kohn T."/>
            <person name="Peeters S.H."/>
            <person name="Heuer A."/>
            <person name="Rast P."/>
            <person name="Oberbeckmann S."/>
            <person name="Bunk B."/>
            <person name="Jeske O."/>
            <person name="Meyerdierks A."/>
            <person name="Storesund J.E."/>
            <person name="Kallscheuer N."/>
            <person name="Luecker S."/>
            <person name="Lage O.M."/>
            <person name="Pohl T."/>
            <person name="Merkel B.J."/>
            <person name="Hornburger P."/>
            <person name="Mueller R.-W."/>
            <person name="Bruemmer F."/>
            <person name="Labrenz M."/>
            <person name="Spormann A.M."/>
            <person name="Op den Camp H."/>
            <person name="Overmann J."/>
            <person name="Amann R."/>
            <person name="Jetten M.S.M."/>
            <person name="Mascher T."/>
            <person name="Medema M.H."/>
            <person name="Devos D.P."/>
            <person name="Kaster A.-K."/>
            <person name="Ovreas L."/>
            <person name="Rohde M."/>
            <person name="Galperin M.Y."/>
            <person name="Jogler C."/>
        </authorList>
    </citation>
    <scope>NUCLEOTIDE SEQUENCE [LARGE SCALE GENOMIC DNA]</scope>
    <source>
        <strain evidence="3 4">Spb1</strain>
    </source>
</reference>
<dbReference type="SUPFAM" id="SSF110916">
    <property type="entry name" value="Peptidyl-tRNA hydrolase domain-like"/>
    <property type="match status" value="1"/>
</dbReference>
<gene>
    <name evidence="3" type="primary">arfB</name>
    <name evidence="3" type="ORF">Spb1_20650</name>
</gene>
<accession>A0A518GNH3</accession>
<dbReference type="GO" id="GO:0004045">
    <property type="term" value="F:peptidyl-tRNA hydrolase activity"/>
    <property type="evidence" value="ECO:0007669"/>
    <property type="project" value="UniProtKB-EC"/>
</dbReference>
<evidence type="ECO:0000259" key="2">
    <source>
        <dbReference type="Pfam" id="PF00472"/>
    </source>
</evidence>
<feature type="region of interest" description="Disordered" evidence="1">
    <location>
        <begin position="120"/>
        <end position="154"/>
    </location>
</feature>
<evidence type="ECO:0000313" key="3">
    <source>
        <dbReference type="EMBL" id="QDV30137.1"/>
    </source>
</evidence>
<dbReference type="PANTHER" id="PTHR47814">
    <property type="entry name" value="PEPTIDYL-TRNA HYDROLASE ARFB"/>
    <property type="match status" value="1"/>
</dbReference>
<dbReference type="Gene3D" id="3.30.160.20">
    <property type="match status" value="1"/>
</dbReference>
<dbReference type="RefSeq" id="WP_145299020.1">
    <property type="nucleotide sequence ID" value="NZ_CP036299.1"/>
</dbReference>
<protein>
    <submittedName>
        <fullName evidence="3">Peptidyl-tRNA hydrolase ArfB</fullName>
        <ecNumber evidence="3">3.1.1.29</ecNumber>
    </submittedName>
</protein>
<feature type="compositionally biased region" description="Basic residues" evidence="1">
    <location>
        <begin position="137"/>
        <end position="148"/>
    </location>
</feature>